<dbReference type="InterPro" id="IPR002104">
    <property type="entry name" value="Integrase_catalytic"/>
</dbReference>
<keyword evidence="1" id="KW-0233">DNA recombination</keyword>
<dbReference type="Proteomes" id="UP000284557">
    <property type="component" value="Unassembled WGS sequence"/>
</dbReference>
<dbReference type="InterPro" id="IPR013762">
    <property type="entry name" value="Integrase-like_cat_sf"/>
</dbReference>
<dbReference type="Gene3D" id="1.10.443.10">
    <property type="entry name" value="Intergrase catalytic core"/>
    <property type="match status" value="1"/>
</dbReference>
<evidence type="ECO:0000256" key="1">
    <source>
        <dbReference type="ARBA" id="ARBA00023172"/>
    </source>
</evidence>
<accession>A0ABD7HNP1</accession>
<reference evidence="3 4" key="1">
    <citation type="submission" date="2018-08" db="EMBL/GenBank/DDBJ databases">
        <title>Linezolid Resistance in Mycobacterium abscessus: MIC Distribution and Comprehensive Investigation of Resistance Mechanisms.</title>
        <authorList>
            <person name="Ye M."/>
            <person name="Xu L."/>
            <person name="Zou Y."/>
            <person name="Li B."/>
            <person name="Guo Q."/>
            <person name="Zhang Y."/>
            <person name="Zhan M."/>
            <person name="Xu B."/>
            <person name="Yu F."/>
            <person name="Zhang Z."/>
            <person name="Chu H."/>
        </authorList>
    </citation>
    <scope>NUCLEOTIDE SEQUENCE [LARGE SCALE GENOMIC DNA]</scope>
    <source>
        <strain evidence="3 4">G143</strain>
    </source>
</reference>
<dbReference type="EMBL" id="QXBN01000010">
    <property type="protein sequence ID" value="RIT37486.1"/>
    <property type="molecule type" value="Genomic_DNA"/>
</dbReference>
<organism evidence="3 4">
    <name type="scientific">Mycobacteroides abscessus</name>
    <dbReference type="NCBI Taxonomy" id="36809"/>
    <lineage>
        <taxon>Bacteria</taxon>
        <taxon>Bacillati</taxon>
        <taxon>Actinomycetota</taxon>
        <taxon>Actinomycetes</taxon>
        <taxon>Mycobacteriales</taxon>
        <taxon>Mycobacteriaceae</taxon>
        <taxon>Mycobacteroides</taxon>
    </lineage>
</organism>
<gene>
    <name evidence="3" type="ORF">D2E76_14630</name>
</gene>
<protein>
    <recommendedName>
        <fullName evidence="2">Tyr recombinase domain-containing protein</fullName>
    </recommendedName>
</protein>
<dbReference type="AlphaFoldDB" id="A0ABD7HNP1"/>
<dbReference type="InterPro" id="IPR011010">
    <property type="entry name" value="DNA_brk_join_enz"/>
</dbReference>
<sequence length="747" mass="85381">MSLRMRNWPHWRTGVRLWPDGRRIPMVGRRIPVAPGVTEPKRMDQRDPRLPVADMFDPQIARRLWDSLPPECRSDHFNKKTMPDRYRNAVPEVSAGGPWTTCYLNFRGLPEPMTWEIAWLIHREIELGRFVNPNIFNAMTRILRAATSGGTKRGRRAQSLLQLTPEEWMRETQAARMRGYVQGEANDHVAQGRISQLQDVLVYPYHQGLWWQLNVWNPLLDNRIPRREHEPMGAKNASFTRLTSEWLREGAKLWLSANLSTGRYSWSTIKSRLDALKWLQRHIDQRGDEGPCLTADPHGLRPFIRGFCDMMSTHRIKVGKNTGQLLGKNPRRHVMVAIEQFYQWMYDHRNEAAATLGIPEWATLRPEHCVLFRPEDKPRLTNKRTSEVMVLDDDVMRRIAEGCDVLARPRADGGLGDIQAFHALMLLMRTGRRMNEVLMMDFDPLEPFHHTRGENHDSDDGEAFVARMRYQQTKIESTTPASIPVDAEIVAIIKAQQAFARNFLAAAGEPDRTPKYLFLRTSQNRLGTSPYPAGTLHLHLGELTEALAITDSTGRPVAISQTHRFRHTAATNLLNAGVPLHVVMRYFGHVSPEMTLHYAITLSRTMEDEFLKFKKVTRDGRTADMDPTDLYELLHIDKRADRILPNGWCTLPPKQLCDKGNACLSCSVFVTDASHAPELRRQLDATERLVDTRQTAFTAKYGAPMGEDNIWLKGRRDEIASLNRILLSITDVTDQAVRGAGVADQTE</sequence>
<dbReference type="InterPro" id="IPR050090">
    <property type="entry name" value="Tyrosine_recombinase_XerCD"/>
</dbReference>
<comment type="caution">
    <text evidence="3">The sequence shown here is derived from an EMBL/GenBank/DDBJ whole genome shotgun (WGS) entry which is preliminary data.</text>
</comment>
<proteinExistence type="predicted"/>
<dbReference type="PROSITE" id="PS51898">
    <property type="entry name" value="TYR_RECOMBINASE"/>
    <property type="match status" value="1"/>
</dbReference>
<dbReference type="PANTHER" id="PTHR30349">
    <property type="entry name" value="PHAGE INTEGRASE-RELATED"/>
    <property type="match status" value="1"/>
</dbReference>
<evidence type="ECO:0000259" key="2">
    <source>
        <dbReference type="PROSITE" id="PS51898"/>
    </source>
</evidence>
<dbReference type="SUPFAM" id="SSF56349">
    <property type="entry name" value="DNA breaking-rejoining enzymes"/>
    <property type="match status" value="1"/>
</dbReference>
<evidence type="ECO:0000313" key="4">
    <source>
        <dbReference type="Proteomes" id="UP000284557"/>
    </source>
</evidence>
<dbReference type="Pfam" id="PF00589">
    <property type="entry name" value="Phage_integrase"/>
    <property type="match status" value="1"/>
</dbReference>
<dbReference type="GO" id="GO:0006310">
    <property type="term" value="P:DNA recombination"/>
    <property type="evidence" value="ECO:0007669"/>
    <property type="project" value="UniProtKB-KW"/>
</dbReference>
<evidence type="ECO:0000313" key="3">
    <source>
        <dbReference type="EMBL" id="RIT37486.1"/>
    </source>
</evidence>
<feature type="domain" description="Tyr recombinase" evidence="2">
    <location>
        <begin position="386"/>
        <end position="612"/>
    </location>
</feature>
<name>A0ABD7HNP1_9MYCO</name>